<dbReference type="InterPro" id="IPR052339">
    <property type="entry name" value="Fe-S_Maturation_MIP18"/>
</dbReference>
<dbReference type="Gene3D" id="3.30.300.130">
    <property type="entry name" value="Fe-S cluster assembly (FSCA)"/>
    <property type="match status" value="1"/>
</dbReference>
<accession>A0A1D9MMV7</accession>
<evidence type="ECO:0000313" key="4">
    <source>
        <dbReference type="Proteomes" id="UP000176288"/>
    </source>
</evidence>
<dbReference type="InterPro" id="IPR034904">
    <property type="entry name" value="FSCA_dom_sf"/>
</dbReference>
<dbReference type="SUPFAM" id="SSF117916">
    <property type="entry name" value="Fe-S cluster assembly (FSCA) domain-like"/>
    <property type="match status" value="1"/>
</dbReference>
<dbReference type="InterPro" id="IPR002744">
    <property type="entry name" value="MIP18-like"/>
</dbReference>
<dbReference type="PANTHER" id="PTHR42831">
    <property type="entry name" value="FE-S PROTEIN MATURATION AUXILIARY FACTOR YITW"/>
    <property type="match status" value="1"/>
</dbReference>
<name>A0A1D9MMV7_9ACTO</name>
<organism evidence="3 4">
    <name type="scientific">Boudabousia tangfeifanii</name>
    <dbReference type="NCBI Taxonomy" id="1912795"/>
    <lineage>
        <taxon>Bacteria</taxon>
        <taxon>Bacillati</taxon>
        <taxon>Actinomycetota</taxon>
        <taxon>Actinomycetes</taxon>
        <taxon>Actinomycetales</taxon>
        <taxon>Actinomycetaceae</taxon>
        <taxon>Boudabousia</taxon>
    </lineage>
</organism>
<evidence type="ECO:0000256" key="1">
    <source>
        <dbReference type="SAM" id="MobiDB-lite"/>
    </source>
</evidence>
<protein>
    <submittedName>
        <fullName evidence="3">Metal-sulfur cluster biosynthetic enzyme</fullName>
    </submittedName>
</protein>
<dbReference type="Proteomes" id="UP000176288">
    <property type="component" value="Chromosome"/>
</dbReference>
<feature type="domain" description="MIP18 family-like" evidence="2">
    <location>
        <begin position="33"/>
        <end position="103"/>
    </location>
</feature>
<dbReference type="KEGG" id="avu:BK816_05440"/>
<reference evidence="3 4" key="1">
    <citation type="submission" date="2016-10" db="EMBL/GenBank/DDBJ databases">
        <title>Actinomyces aegypiusis sp. nov., isolated from the Aegypius monachus in Qinghai Tibet Plateau China.</title>
        <authorList>
            <person name="Wang Y."/>
        </authorList>
    </citation>
    <scope>NUCLEOTIDE SEQUENCE [LARGE SCALE GENOMIC DNA]</scope>
    <source>
        <strain evidence="3 4">VUL4_3</strain>
    </source>
</reference>
<dbReference type="AlphaFoldDB" id="A0A1D9MMV7"/>
<sequence>MADTSEVPQRFAMPQPEPSNELDMVSHGSLPAEDVAEAMRDVIDPELGINVVDLGLVYGITVEEDNHVALDMTLTSAACPLTDVIEQQSQTVLEPIANGVTITWVWMPPWGPDRITADGREQLRALGFNV</sequence>
<proteinExistence type="predicted"/>
<evidence type="ECO:0000313" key="3">
    <source>
        <dbReference type="EMBL" id="AOZ73480.1"/>
    </source>
</evidence>
<feature type="region of interest" description="Disordered" evidence="1">
    <location>
        <begin position="1"/>
        <end position="26"/>
    </location>
</feature>
<dbReference type="EMBL" id="CP017812">
    <property type="protein sequence ID" value="AOZ73480.1"/>
    <property type="molecule type" value="Genomic_DNA"/>
</dbReference>
<dbReference type="RefSeq" id="WP_071164943.1">
    <property type="nucleotide sequence ID" value="NZ_CP017812.1"/>
</dbReference>
<dbReference type="Pfam" id="PF01883">
    <property type="entry name" value="FeS_assembly_P"/>
    <property type="match status" value="1"/>
</dbReference>
<evidence type="ECO:0000259" key="2">
    <source>
        <dbReference type="Pfam" id="PF01883"/>
    </source>
</evidence>
<dbReference type="PANTHER" id="PTHR42831:SF1">
    <property type="entry name" value="FE-S PROTEIN MATURATION AUXILIARY FACTOR YITW"/>
    <property type="match status" value="1"/>
</dbReference>
<dbReference type="STRING" id="1912795.BK816_05440"/>
<gene>
    <name evidence="3" type="ORF">BK816_05440</name>
</gene>
<keyword evidence="4" id="KW-1185">Reference proteome</keyword>
<dbReference type="OrthoDB" id="9805360at2"/>